<dbReference type="InterPro" id="IPR002938">
    <property type="entry name" value="FAD-bd"/>
</dbReference>
<dbReference type="AlphaFoldDB" id="A0A9P4I9V8"/>
<dbReference type="SUPFAM" id="SSF51905">
    <property type="entry name" value="FAD/NAD(P)-binding domain"/>
    <property type="match status" value="1"/>
</dbReference>
<gene>
    <name evidence="5" type="ORF">NA57DRAFT_46556</name>
</gene>
<keyword evidence="1" id="KW-0285">Flavoprotein</keyword>
<sequence>MENPQTTDVLICGCGPTGALLSTLLGRYGVPNIVLERELEITQDARGAGLDEDGIRYLQACGIYDKVFTDIGHCMGNLFFLSGAHHDLHRKPMMKMTYSTTEGGTGHPGFIFHKQPRIEKHLRAKMAASGFSELRVGATVCSIREDDDWVYATYSDPEGKEHHVRSKFFVGCDGKTGFTRKMYLEPRGVSLDRAHKVTYDEVWVAMNLKLSLPTPQSHPDFPLWAKGYTPQEVYDLFFPFNFRFLCNPSRAAVCGRLGRPDDRLWRFEFVILPGEDGAEMASVESIRRVVYPYLKHPGRRYGLSKDVSYPEDCIEVLRSRPFLFNARSCNKWALDRVILAGDAAHVFPPFGGQGIASGFRDAISLAWRLVLATQQASSNGQPPDFRRLFLGWYSERKQQLDDSLAATVENGNYVTATDPLQIFIRDWSLWFMQLIPSWRHWLELGGRRDGMTKYRWEADKDMVFLPELSGGVNCPQVYCRQISKDARVQFTDDVIFAHDKAALFQVLVLLPDIHQLDEVTEALKGIEDVSSCILRANEATIIIQSTTTLPYHEADVAVYRLASGEEFANDEFLCGGRPKPEGYDPHRISKEVSGRRYVILRPDRFVFAACNTKDELHAAAKQLALLAI</sequence>
<dbReference type="PANTHER" id="PTHR43476:SF3">
    <property type="entry name" value="FAD-BINDING MONOOXYGENASE"/>
    <property type="match status" value="1"/>
</dbReference>
<dbReference type="Proteomes" id="UP000799772">
    <property type="component" value="Unassembled WGS sequence"/>
</dbReference>
<dbReference type="InterPro" id="IPR036188">
    <property type="entry name" value="FAD/NAD-bd_sf"/>
</dbReference>
<proteinExistence type="predicted"/>
<dbReference type="GO" id="GO:0071949">
    <property type="term" value="F:FAD binding"/>
    <property type="evidence" value="ECO:0007669"/>
    <property type="project" value="InterPro"/>
</dbReference>
<dbReference type="OrthoDB" id="2096480at2759"/>
<keyword evidence="6" id="KW-1185">Reference proteome</keyword>
<accession>A0A9P4I9V8</accession>
<evidence type="ECO:0000313" key="5">
    <source>
        <dbReference type="EMBL" id="KAF2094411.1"/>
    </source>
</evidence>
<dbReference type="GO" id="GO:0019622">
    <property type="term" value="P:3-(3-hydroxy)phenylpropionate catabolic process"/>
    <property type="evidence" value="ECO:0007669"/>
    <property type="project" value="TreeGrafter"/>
</dbReference>
<dbReference type="PANTHER" id="PTHR43476">
    <property type="entry name" value="3-(3-HYDROXY-PHENYL)PROPIONATE/3-HYDROXYCINNAMIC ACID HYDROXYLASE"/>
    <property type="match status" value="1"/>
</dbReference>
<dbReference type="PRINTS" id="PR00420">
    <property type="entry name" value="RNGMNOXGNASE"/>
</dbReference>
<dbReference type="EMBL" id="ML978134">
    <property type="protein sequence ID" value="KAF2094411.1"/>
    <property type="molecule type" value="Genomic_DNA"/>
</dbReference>
<dbReference type="GO" id="GO:0008688">
    <property type="term" value="F:3-(3-hydroxyphenyl)propionate hydroxylase activity"/>
    <property type="evidence" value="ECO:0007669"/>
    <property type="project" value="TreeGrafter"/>
</dbReference>
<dbReference type="Gene3D" id="3.50.50.60">
    <property type="entry name" value="FAD/NAD(P)-binding domain"/>
    <property type="match status" value="2"/>
</dbReference>
<protein>
    <submittedName>
        <fullName evidence="5">FAD/NAD(P)-binding domain-containing protein</fullName>
    </submittedName>
</protein>
<keyword evidence="2" id="KW-0274">FAD</keyword>
<dbReference type="InterPro" id="IPR050631">
    <property type="entry name" value="PheA/TfdB_FAD_monoxygenase"/>
</dbReference>
<dbReference type="Pfam" id="PF01494">
    <property type="entry name" value="FAD_binding_3"/>
    <property type="match status" value="2"/>
</dbReference>
<evidence type="ECO:0000256" key="2">
    <source>
        <dbReference type="ARBA" id="ARBA00022827"/>
    </source>
</evidence>
<keyword evidence="3" id="KW-0560">Oxidoreductase</keyword>
<reference evidence="5" key="1">
    <citation type="journal article" date="2020" name="Stud. Mycol.">
        <title>101 Dothideomycetes genomes: a test case for predicting lifestyles and emergence of pathogens.</title>
        <authorList>
            <person name="Haridas S."/>
            <person name="Albert R."/>
            <person name="Binder M."/>
            <person name="Bloem J."/>
            <person name="Labutti K."/>
            <person name="Salamov A."/>
            <person name="Andreopoulos B."/>
            <person name="Baker S."/>
            <person name="Barry K."/>
            <person name="Bills G."/>
            <person name="Bluhm B."/>
            <person name="Cannon C."/>
            <person name="Castanera R."/>
            <person name="Culley D."/>
            <person name="Daum C."/>
            <person name="Ezra D."/>
            <person name="Gonzalez J."/>
            <person name="Henrissat B."/>
            <person name="Kuo A."/>
            <person name="Liang C."/>
            <person name="Lipzen A."/>
            <person name="Lutzoni F."/>
            <person name="Magnuson J."/>
            <person name="Mondo S."/>
            <person name="Nolan M."/>
            <person name="Ohm R."/>
            <person name="Pangilinan J."/>
            <person name="Park H.-J."/>
            <person name="Ramirez L."/>
            <person name="Alfaro M."/>
            <person name="Sun H."/>
            <person name="Tritt A."/>
            <person name="Yoshinaga Y."/>
            <person name="Zwiers L.-H."/>
            <person name="Turgeon B."/>
            <person name="Goodwin S."/>
            <person name="Spatafora J."/>
            <person name="Crous P."/>
            <person name="Grigoriev I."/>
        </authorList>
    </citation>
    <scope>NUCLEOTIDE SEQUENCE</scope>
    <source>
        <strain evidence="5">CBS 133067</strain>
    </source>
</reference>
<evidence type="ECO:0000256" key="1">
    <source>
        <dbReference type="ARBA" id="ARBA00022630"/>
    </source>
</evidence>
<evidence type="ECO:0000259" key="4">
    <source>
        <dbReference type="Pfam" id="PF01494"/>
    </source>
</evidence>
<organism evidence="5 6">
    <name type="scientific">Rhizodiscina lignyota</name>
    <dbReference type="NCBI Taxonomy" id="1504668"/>
    <lineage>
        <taxon>Eukaryota</taxon>
        <taxon>Fungi</taxon>
        <taxon>Dikarya</taxon>
        <taxon>Ascomycota</taxon>
        <taxon>Pezizomycotina</taxon>
        <taxon>Dothideomycetes</taxon>
        <taxon>Pleosporomycetidae</taxon>
        <taxon>Aulographales</taxon>
        <taxon>Rhizodiscinaceae</taxon>
        <taxon>Rhizodiscina</taxon>
    </lineage>
</organism>
<comment type="caution">
    <text evidence="5">The sequence shown here is derived from an EMBL/GenBank/DDBJ whole genome shotgun (WGS) entry which is preliminary data.</text>
</comment>
<evidence type="ECO:0000313" key="6">
    <source>
        <dbReference type="Proteomes" id="UP000799772"/>
    </source>
</evidence>
<feature type="domain" description="FAD-binding" evidence="4">
    <location>
        <begin position="7"/>
        <end position="182"/>
    </location>
</feature>
<name>A0A9P4I9V8_9PEZI</name>
<evidence type="ECO:0000256" key="3">
    <source>
        <dbReference type="ARBA" id="ARBA00023002"/>
    </source>
</evidence>
<feature type="domain" description="FAD-binding" evidence="4">
    <location>
        <begin position="316"/>
        <end position="378"/>
    </location>
</feature>